<dbReference type="EMBL" id="AP025225">
    <property type="protein sequence ID" value="BDB96376.1"/>
    <property type="molecule type" value="Genomic_DNA"/>
</dbReference>
<organism evidence="4 5">
    <name type="scientific">Candidatus Hydrogenosomobacter endosymbioticus</name>
    <dbReference type="NCBI Taxonomy" id="2558174"/>
    <lineage>
        <taxon>Bacteria</taxon>
        <taxon>Pseudomonadati</taxon>
        <taxon>Pseudomonadota</taxon>
        <taxon>Alphaproteobacteria</taxon>
        <taxon>Holosporales</taxon>
        <taxon>Holosporaceae</taxon>
        <taxon>Candidatus Hydrogenosomobacter</taxon>
    </lineage>
</organism>
<dbReference type="Proteomes" id="UP001320209">
    <property type="component" value="Chromosome"/>
</dbReference>
<feature type="chain" id="PRO_5046849389" evidence="3">
    <location>
        <begin position="20"/>
        <end position="693"/>
    </location>
</feature>
<keyword evidence="3" id="KW-0732">Signal</keyword>
<protein>
    <submittedName>
        <fullName evidence="4">Uncharacterized protein</fullName>
    </submittedName>
</protein>
<proteinExistence type="predicted"/>
<feature type="signal peptide" evidence="3">
    <location>
        <begin position="1"/>
        <end position="19"/>
    </location>
</feature>
<sequence length="693" mass="80262">MNKTFLFLFFLALTSGAPAFSGVDEDIAVAENMLRTAANVKQLREAKGKLVLQGKKLQELKNPSNYNKITIIKKLISEIENRLRILYEQEEAKSENNDKMLRPSTANKKKQVPYGHDVSRRQRQQPQDKRGVQMQNFEESYAKLKKLQEKFPQNEDQYIELYNQQLEIINPIVVQARMVEEALPKGSDEVIKIEKTIEDLIAAINEKDQDQIQALTENLMTLTQVAREALESDHQNQMKQQFPSDKQRYYDEERIFQARQQEKRAPYDMQEHVNTQQAMENAEKVIDYAEGILGFLEDKSAAKIVIRAITDKLVSSFGSQDAEKIKVFTKELNDAISEAKKGLGIVDEIHNQDDLEQKPDVISHHQSKQQFQDKQTNYARRAYEALNRLHTQIGEKWCEASSQSYRLIQEMDEDGALKAALLDYIAHSIEISDRMSIFLSYFDIPEARNKLADIVKTFNILAKEAEKKASIDIVSEVENQYNNLMMIFEHILIPSVVSFTENLKNPQNDKKLEEILRQIEQHLQEASIQENDVKTRFDMMERAEEGIKKAKKILNIEENIKEDLAMGKQWKEKWISNNEREYRQNSGAQYAQYQKGQQKSGDRQKLSAQVQNQIKANNPDLLIQDCANTLEQAQKLQSKELATHINDLREAMSDVMEGYSEKKTLELTKALNFLKAMMKKELEKQEKEKSKNQ</sequence>
<reference evidence="4" key="1">
    <citation type="submission" date="2021-10" db="EMBL/GenBank/DDBJ databases">
        <title>Genome Sequence of The Candidatus Hydrogeosomobacter endosymbioticus, an Intracellular Bacterial Symbiont of the Anaerobic Ciliate GW7.</title>
        <authorList>
            <person name="Shiohama Y."/>
            <person name="Shinzato N."/>
        </authorList>
    </citation>
    <scope>NUCLEOTIDE SEQUENCE [LARGE SCALE GENOMIC DNA]</scope>
    <source>
        <strain evidence="4">200920</strain>
    </source>
</reference>
<evidence type="ECO:0000256" key="1">
    <source>
        <dbReference type="SAM" id="Coils"/>
    </source>
</evidence>
<accession>A0ABM7V9C9</accession>
<evidence type="ECO:0000313" key="4">
    <source>
        <dbReference type="EMBL" id="BDB96376.1"/>
    </source>
</evidence>
<name>A0ABM7V9C9_9PROT</name>
<feature type="coiled-coil region" evidence="1">
    <location>
        <begin position="205"/>
        <end position="232"/>
    </location>
</feature>
<evidence type="ECO:0000256" key="2">
    <source>
        <dbReference type="SAM" id="MobiDB-lite"/>
    </source>
</evidence>
<keyword evidence="1" id="KW-0175">Coiled coil</keyword>
<keyword evidence="5" id="KW-1185">Reference proteome</keyword>
<evidence type="ECO:0000313" key="5">
    <source>
        <dbReference type="Proteomes" id="UP001320209"/>
    </source>
</evidence>
<evidence type="ECO:0000256" key="3">
    <source>
        <dbReference type="SAM" id="SignalP"/>
    </source>
</evidence>
<gene>
    <name evidence="4" type="ORF">HYD_5090</name>
</gene>
<feature type="coiled-coil region" evidence="1">
    <location>
        <begin position="509"/>
        <end position="560"/>
    </location>
</feature>
<feature type="region of interest" description="Disordered" evidence="2">
    <location>
        <begin position="94"/>
        <end position="133"/>
    </location>
</feature>
<dbReference type="RefSeq" id="WP_236864698.1">
    <property type="nucleotide sequence ID" value="NZ_AP025225.1"/>
</dbReference>